<dbReference type="InterPro" id="IPR050697">
    <property type="entry name" value="Adenylyl/Guanylyl_Cyclase_3/4"/>
</dbReference>
<dbReference type="PANTHER" id="PTHR43081">
    <property type="entry name" value="ADENYLATE CYCLASE, TERMINAL-DIFFERENTIATION SPECIFIC-RELATED"/>
    <property type="match status" value="1"/>
</dbReference>
<keyword evidence="2" id="KW-0597">Phosphoprotein</keyword>
<name>A0A163U4M5_9MYCO</name>
<feature type="domain" description="FHA" evidence="3">
    <location>
        <begin position="30"/>
        <end position="85"/>
    </location>
</feature>
<evidence type="ECO:0000313" key="6">
    <source>
        <dbReference type="Proteomes" id="UP000077342"/>
    </source>
</evidence>
<evidence type="ECO:0000256" key="1">
    <source>
        <dbReference type="ARBA" id="ARBA00005381"/>
    </source>
</evidence>
<dbReference type="InterPro" id="IPR000253">
    <property type="entry name" value="FHA_dom"/>
</dbReference>
<dbReference type="PROSITE" id="PS50006">
    <property type="entry name" value="FHA_DOMAIN"/>
    <property type="match status" value="1"/>
</dbReference>
<dbReference type="InterPro" id="IPR001054">
    <property type="entry name" value="A/G_cyclase"/>
</dbReference>
<dbReference type="GO" id="GO:0004016">
    <property type="term" value="F:adenylate cyclase activity"/>
    <property type="evidence" value="ECO:0007669"/>
    <property type="project" value="UniProtKB-ARBA"/>
</dbReference>
<dbReference type="SMART" id="SM00240">
    <property type="entry name" value="FHA"/>
    <property type="match status" value="1"/>
</dbReference>
<dbReference type="GO" id="GO:0009190">
    <property type="term" value="P:cyclic nucleotide biosynthetic process"/>
    <property type="evidence" value="ECO:0007669"/>
    <property type="project" value="InterPro"/>
</dbReference>
<reference evidence="6" key="1">
    <citation type="submission" date="2016-04" db="EMBL/GenBank/DDBJ databases">
        <authorList>
            <person name="Strapagiel D."/>
            <person name="Borowka P."/>
            <person name="Marciniak B."/>
            <person name="Bakula Z."/>
            <person name="Van Ingen J."/>
            <person name="Safianowska A."/>
            <person name="Dziadek J."/>
            <person name="Jagielski T."/>
        </authorList>
    </citation>
    <scope>NUCLEOTIDE SEQUENCE [LARGE SCALE GENOMIC DNA]</scope>
    <source>
        <strain evidence="6">1010001458</strain>
    </source>
</reference>
<dbReference type="AlphaFoldDB" id="A0A163U4M5"/>
<protein>
    <submittedName>
        <fullName evidence="5">Adenylate cyclase</fullName>
    </submittedName>
</protein>
<dbReference type="EMBL" id="LWCI01000174">
    <property type="protein sequence ID" value="KZS55915.1"/>
    <property type="molecule type" value="Genomic_DNA"/>
</dbReference>
<dbReference type="GO" id="GO:0035556">
    <property type="term" value="P:intracellular signal transduction"/>
    <property type="evidence" value="ECO:0007669"/>
    <property type="project" value="InterPro"/>
</dbReference>
<dbReference type="PROSITE" id="PS50125">
    <property type="entry name" value="GUANYLATE_CYCLASE_2"/>
    <property type="match status" value="1"/>
</dbReference>
<dbReference type="InterPro" id="IPR008984">
    <property type="entry name" value="SMAD_FHA_dom_sf"/>
</dbReference>
<dbReference type="Gene3D" id="2.60.200.20">
    <property type="match status" value="1"/>
</dbReference>
<dbReference type="RefSeq" id="WP_075513461.1">
    <property type="nucleotide sequence ID" value="NZ_CP089224.1"/>
</dbReference>
<accession>A0A163U4M5</accession>
<dbReference type="Pfam" id="PF00211">
    <property type="entry name" value="Guanylate_cyc"/>
    <property type="match status" value="1"/>
</dbReference>
<dbReference type="Proteomes" id="UP000077342">
    <property type="component" value="Unassembled WGS sequence"/>
</dbReference>
<gene>
    <name evidence="5" type="ORF">A4G28_03055</name>
</gene>
<dbReference type="CDD" id="cd07302">
    <property type="entry name" value="CHD"/>
    <property type="match status" value="1"/>
</dbReference>
<dbReference type="Pfam" id="PF00498">
    <property type="entry name" value="FHA"/>
    <property type="match status" value="1"/>
</dbReference>
<dbReference type="PANTHER" id="PTHR43081:SF1">
    <property type="entry name" value="ADENYLATE CYCLASE, TERMINAL-DIFFERENTIATION SPECIFIC"/>
    <property type="match status" value="1"/>
</dbReference>
<evidence type="ECO:0000259" key="3">
    <source>
        <dbReference type="PROSITE" id="PS50006"/>
    </source>
</evidence>
<dbReference type="SUPFAM" id="SSF49879">
    <property type="entry name" value="SMAD/FHA domain"/>
    <property type="match status" value="1"/>
</dbReference>
<organism evidence="5 6">
    <name type="scientific">Mycobacterium ostraviense</name>
    <dbReference type="NCBI Taxonomy" id="2738409"/>
    <lineage>
        <taxon>Bacteria</taxon>
        <taxon>Bacillati</taxon>
        <taxon>Actinomycetota</taxon>
        <taxon>Actinomycetes</taxon>
        <taxon>Mycobacteriales</taxon>
        <taxon>Mycobacteriaceae</taxon>
        <taxon>Mycobacterium</taxon>
    </lineage>
</organism>
<dbReference type="InterPro" id="IPR029787">
    <property type="entry name" value="Nucleotide_cyclase"/>
</dbReference>
<sequence>MVTDWEREPRAHLVFQADGGERKVAIFDQLFIGRECAGIRENRRLVLREPGISRNHCEIRLDSVTDQAFIIDTSTNGTLLNGARLERAVLVAIKPNDDIRIGDVALTFRSDRFKTVRNTVGKLTEARIFESTMVMVVGDIINYSTISEVTDNRLIAQSLNHLWHELGTLLRAHRGTLNHYAGDALYAVWELQTLPQANELAVDFALAANQKVEEIAPELPLRDPHGSPIRMGWGVVQGTAAIAAMTRSVEAVIGDATNVAFRLAGIAGRAGRASVMVTDAVHAAVEAQYVWGQPAQVEIKGRSGTTTVYPVIARTAP</sequence>
<feature type="domain" description="Guanylate cyclase" evidence="4">
    <location>
        <begin position="134"/>
        <end position="264"/>
    </location>
</feature>
<evidence type="ECO:0000259" key="4">
    <source>
        <dbReference type="PROSITE" id="PS50125"/>
    </source>
</evidence>
<evidence type="ECO:0000313" key="5">
    <source>
        <dbReference type="EMBL" id="KZS55915.1"/>
    </source>
</evidence>
<keyword evidence="6" id="KW-1185">Reference proteome</keyword>
<evidence type="ECO:0000256" key="2">
    <source>
        <dbReference type="ARBA" id="ARBA00022553"/>
    </source>
</evidence>
<proteinExistence type="inferred from homology"/>
<dbReference type="CDD" id="cd00060">
    <property type="entry name" value="FHA"/>
    <property type="match status" value="1"/>
</dbReference>
<dbReference type="Gene3D" id="3.30.70.1230">
    <property type="entry name" value="Nucleotide cyclase"/>
    <property type="match status" value="1"/>
</dbReference>
<comment type="similarity">
    <text evidence="1">Belongs to the adenylyl cyclase class-3 family.</text>
</comment>
<comment type="caution">
    <text evidence="5">The sequence shown here is derived from an EMBL/GenBank/DDBJ whole genome shotgun (WGS) entry which is preliminary data.</text>
</comment>
<dbReference type="SUPFAM" id="SSF55073">
    <property type="entry name" value="Nucleotide cyclase"/>
    <property type="match status" value="1"/>
</dbReference>